<reference evidence="1 2" key="1">
    <citation type="submission" date="2013-05" db="EMBL/GenBank/DDBJ databases">
        <title>Genome assembly of Chondromyces apiculatus DSM 436.</title>
        <authorList>
            <person name="Sharma G."/>
            <person name="Khatri I."/>
            <person name="Kaur C."/>
            <person name="Mayilraj S."/>
            <person name="Subramanian S."/>
        </authorList>
    </citation>
    <scope>NUCLEOTIDE SEQUENCE [LARGE SCALE GENOMIC DNA]</scope>
    <source>
        <strain evidence="1 2">DSM 436</strain>
    </source>
</reference>
<comment type="caution">
    <text evidence="1">The sequence shown here is derived from an EMBL/GenBank/DDBJ whole genome shotgun (WGS) entry which is preliminary data.</text>
</comment>
<organism evidence="1 2">
    <name type="scientific">Chondromyces apiculatus DSM 436</name>
    <dbReference type="NCBI Taxonomy" id="1192034"/>
    <lineage>
        <taxon>Bacteria</taxon>
        <taxon>Pseudomonadati</taxon>
        <taxon>Myxococcota</taxon>
        <taxon>Polyangia</taxon>
        <taxon>Polyangiales</taxon>
        <taxon>Polyangiaceae</taxon>
        <taxon>Chondromyces</taxon>
    </lineage>
</organism>
<dbReference type="Proteomes" id="UP000019678">
    <property type="component" value="Unassembled WGS sequence"/>
</dbReference>
<gene>
    <name evidence="1" type="ORF">CAP_6725</name>
</gene>
<dbReference type="CDD" id="cd00156">
    <property type="entry name" value="REC"/>
    <property type="match status" value="1"/>
</dbReference>
<accession>A0A017SZX9</accession>
<dbReference type="OrthoDB" id="9840581at2"/>
<dbReference type="EMBL" id="ASRX01000059">
    <property type="protein sequence ID" value="EYF02518.1"/>
    <property type="molecule type" value="Genomic_DNA"/>
</dbReference>
<evidence type="ECO:0000313" key="2">
    <source>
        <dbReference type="Proteomes" id="UP000019678"/>
    </source>
</evidence>
<dbReference type="InterPro" id="IPR011006">
    <property type="entry name" value="CheY-like_superfamily"/>
</dbReference>
<dbReference type="AlphaFoldDB" id="A0A017SZX9"/>
<dbReference type="SUPFAM" id="SSF52172">
    <property type="entry name" value="CheY-like"/>
    <property type="match status" value="1"/>
</dbReference>
<proteinExistence type="predicted"/>
<name>A0A017SZX9_9BACT</name>
<evidence type="ECO:0000313" key="1">
    <source>
        <dbReference type="EMBL" id="EYF02518.1"/>
    </source>
</evidence>
<dbReference type="RefSeq" id="WP_156041294.1">
    <property type="nucleotide sequence ID" value="NZ_ASRX01000059.1"/>
</dbReference>
<keyword evidence="2" id="KW-1185">Reference proteome</keyword>
<evidence type="ECO:0008006" key="3">
    <source>
        <dbReference type="Google" id="ProtNLM"/>
    </source>
</evidence>
<protein>
    <recommendedName>
        <fullName evidence="3">Response regulatory domain-containing protein</fullName>
    </recommendedName>
</protein>
<sequence length="125" mass="13969">MKVSTAVIVGSDPYCARILEFALNRRRLNVVRAQHTLGLRGLLVAFKPDLVLIETDMPELDCEGVVAFLRRQPETQGARVVLYSRQEHPLSETHEVHHGADGHIAVAREVAVTEHHLDPWLPSPP</sequence>
<dbReference type="Gene3D" id="3.40.50.2300">
    <property type="match status" value="1"/>
</dbReference>